<dbReference type="STRING" id="112498.A0A2D3UN41"/>
<evidence type="ECO:0000313" key="2">
    <source>
        <dbReference type="Proteomes" id="UP000225277"/>
    </source>
</evidence>
<accession>A0A2D3UN41</accession>
<sequence length="486" mass="54430">MQNMFWNGSYWPSTIQWIGALIDNIMISTQETLGGLESSDSSYVARSSETQADIQKYYAQTRAYFDSEDTIQIFDAAYDDAQWVVLEWLEAIKFITQYGSTSGSDLGQADIDMYAHRAHIFYNIVQDKFNTTLCEGGINWNPHLEPYKNAITNELFLSSSIAMYLYFPGDTNTDPYPHPDYRTQTNRTLPSLTAVSAHDSVFLDNAVKEYDWFKSHNFTNAQGLVVDGFHISSGQTTCDQRNEMVYTYNQGVLLSGLRGLWESTGTVSYLDDGHNFITTVINATGWNAASESEAAEWAGLGRNGILEDYCDAPANCSQDNYIFKGAYFEHFDAFCKLLPTETPLVDGVTKVAPVSLAELHSNKCKGYESWVRHNAHAALSTRNETNIMGEWWGASYLNKTQSRQSDLAIPPPAGSVDIMNEPWLLNSPIWECSGRGECSILGLRLGSYRKRDHKRQASEGQVRTVETQAQGLSVVRAAADLAMRYP</sequence>
<dbReference type="PANTHER" id="PTHR47791">
    <property type="entry name" value="MEIOTICALLY UP-REGULATED GENE 191 PROTEIN"/>
    <property type="match status" value="1"/>
</dbReference>
<dbReference type="InterPro" id="IPR008928">
    <property type="entry name" value="6-hairpin_glycosidase_sf"/>
</dbReference>
<dbReference type="Pfam" id="PF03663">
    <property type="entry name" value="Glyco_hydro_76"/>
    <property type="match status" value="1"/>
</dbReference>
<dbReference type="InterPro" id="IPR005198">
    <property type="entry name" value="Glyco_hydro_76"/>
</dbReference>
<dbReference type="GO" id="GO:0005975">
    <property type="term" value="P:carbohydrate metabolic process"/>
    <property type="evidence" value="ECO:0007669"/>
    <property type="project" value="InterPro"/>
</dbReference>
<dbReference type="AlphaFoldDB" id="A0A2D3UN41"/>
<dbReference type="GeneID" id="35595958"/>
<keyword evidence="1" id="KW-0378">Hydrolase</keyword>
<evidence type="ECO:0000313" key="1">
    <source>
        <dbReference type="EMBL" id="CZT14608.1"/>
    </source>
</evidence>
<reference evidence="1 2" key="1">
    <citation type="submission" date="2016-03" db="EMBL/GenBank/DDBJ databases">
        <authorList>
            <person name="Ploux O."/>
        </authorList>
    </citation>
    <scope>NUCLEOTIDE SEQUENCE [LARGE SCALE GENOMIC DNA]</scope>
    <source>
        <strain evidence="1 2">URUG2</strain>
    </source>
</reference>
<dbReference type="EMBL" id="FJUY01000001">
    <property type="protein sequence ID" value="CZT14608.1"/>
    <property type="molecule type" value="Genomic_DNA"/>
</dbReference>
<gene>
    <name evidence="1" type="ORF">RCC_00583</name>
</gene>
<dbReference type="OrthoDB" id="4104179at2759"/>
<dbReference type="Proteomes" id="UP000225277">
    <property type="component" value="Unassembled WGS sequence"/>
</dbReference>
<dbReference type="InterPro" id="IPR053169">
    <property type="entry name" value="MUG_Protein"/>
</dbReference>
<dbReference type="SUPFAM" id="SSF48208">
    <property type="entry name" value="Six-hairpin glycosidases"/>
    <property type="match status" value="1"/>
</dbReference>
<dbReference type="RefSeq" id="XP_023621505.1">
    <property type="nucleotide sequence ID" value="XM_023765737.1"/>
</dbReference>
<name>A0A2D3UN41_9PEZI</name>
<proteinExistence type="predicted"/>
<dbReference type="GO" id="GO:0016787">
    <property type="term" value="F:hydrolase activity"/>
    <property type="evidence" value="ECO:0007669"/>
    <property type="project" value="UniProtKB-KW"/>
</dbReference>
<organism evidence="1 2">
    <name type="scientific">Ramularia collo-cygni</name>
    <dbReference type="NCBI Taxonomy" id="112498"/>
    <lineage>
        <taxon>Eukaryota</taxon>
        <taxon>Fungi</taxon>
        <taxon>Dikarya</taxon>
        <taxon>Ascomycota</taxon>
        <taxon>Pezizomycotina</taxon>
        <taxon>Dothideomycetes</taxon>
        <taxon>Dothideomycetidae</taxon>
        <taxon>Mycosphaerellales</taxon>
        <taxon>Mycosphaerellaceae</taxon>
        <taxon>Ramularia</taxon>
    </lineage>
</organism>
<keyword evidence="2" id="KW-1185">Reference proteome</keyword>
<dbReference type="Gene3D" id="1.50.10.20">
    <property type="match status" value="1"/>
</dbReference>
<dbReference type="PANTHER" id="PTHR47791:SF2">
    <property type="entry name" value="ENDO MANNANASE, GH76 FAMILY (EUROFUNG)"/>
    <property type="match status" value="1"/>
</dbReference>
<protein>
    <submittedName>
        <fullName evidence="1">Related to glycosyl hydrolase</fullName>
    </submittedName>
</protein>